<dbReference type="GO" id="GO:0000271">
    <property type="term" value="P:polysaccharide biosynthetic process"/>
    <property type="evidence" value="ECO:0007669"/>
    <property type="project" value="InterPro"/>
</dbReference>
<comment type="caution">
    <text evidence="4">The sequence shown here is derived from an EMBL/GenBank/DDBJ whole genome shotgun (WGS) entry which is preliminary data.</text>
</comment>
<evidence type="ECO:0000313" key="4">
    <source>
        <dbReference type="EMBL" id="EGV30542.1"/>
    </source>
</evidence>
<keyword evidence="3" id="KW-0949">S-adenosyl-L-methionine</keyword>
<dbReference type="InterPro" id="IPR029063">
    <property type="entry name" value="SAM-dependent_MTases_sf"/>
</dbReference>
<dbReference type="Pfam" id="PF05159">
    <property type="entry name" value="Capsule_synth"/>
    <property type="match status" value="1"/>
</dbReference>
<evidence type="ECO:0000256" key="2">
    <source>
        <dbReference type="ARBA" id="ARBA00022679"/>
    </source>
</evidence>
<dbReference type="PANTHER" id="PTHR43464:SF19">
    <property type="entry name" value="UBIQUINONE BIOSYNTHESIS O-METHYLTRANSFERASE, MITOCHONDRIAL"/>
    <property type="match status" value="1"/>
</dbReference>
<dbReference type="SUPFAM" id="SSF53335">
    <property type="entry name" value="S-adenosyl-L-methionine-dependent methyltransferases"/>
    <property type="match status" value="1"/>
</dbReference>
<dbReference type="SUPFAM" id="SSF56112">
    <property type="entry name" value="Protein kinase-like (PK-like)"/>
    <property type="match status" value="1"/>
</dbReference>
<organism evidence="4 5">
    <name type="scientific">Thiorhodococcus drewsii AZ1</name>
    <dbReference type="NCBI Taxonomy" id="765913"/>
    <lineage>
        <taxon>Bacteria</taxon>
        <taxon>Pseudomonadati</taxon>
        <taxon>Pseudomonadota</taxon>
        <taxon>Gammaproteobacteria</taxon>
        <taxon>Chromatiales</taxon>
        <taxon>Chromatiaceae</taxon>
        <taxon>Thiorhodococcus</taxon>
    </lineage>
</organism>
<accession>G2E380</accession>
<evidence type="ECO:0000256" key="3">
    <source>
        <dbReference type="ARBA" id="ARBA00022691"/>
    </source>
</evidence>
<dbReference type="CDD" id="cd02440">
    <property type="entry name" value="AdoMet_MTases"/>
    <property type="match status" value="1"/>
</dbReference>
<keyword evidence="5" id="KW-1185">Reference proteome</keyword>
<name>G2E380_9GAMM</name>
<dbReference type="RefSeq" id="WP_007041456.1">
    <property type="nucleotide sequence ID" value="NZ_AFWT01000018.1"/>
</dbReference>
<evidence type="ECO:0000313" key="5">
    <source>
        <dbReference type="Proteomes" id="UP000004200"/>
    </source>
</evidence>
<keyword evidence="2 4" id="KW-0808">Transferase</keyword>
<gene>
    <name evidence="4" type="ORF">ThidrDRAFT_2743</name>
</gene>
<dbReference type="GO" id="GO:0008168">
    <property type="term" value="F:methyltransferase activity"/>
    <property type="evidence" value="ECO:0007669"/>
    <property type="project" value="UniProtKB-KW"/>
</dbReference>
<keyword evidence="1 4" id="KW-0489">Methyltransferase</keyword>
<dbReference type="STRING" id="765913.ThidrDRAFT_2743"/>
<dbReference type="GO" id="GO:0015774">
    <property type="term" value="P:polysaccharide transport"/>
    <property type="evidence" value="ECO:0007669"/>
    <property type="project" value="InterPro"/>
</dbReference>
<dbReference type="OrthoDB" id="9792690at2"/>
<dbReference type="Gene3D" id="3.40.50.150">
    <property type="entry name" value="Vaccinia Virus protein VP39"/>
    <property type="match status" value="1"/>
</dbReference>
<dbReference type="InterPro" id="IPR011009">
    <property type="entry name" value="Kinase-like_dom_sf"/>
</dbReference>
<dbReference type="eggNOG" id="COG0438">
    <property type="taxonomic scope" value="Bacteria"/>
</dbReference>
<evidence type="ECO:0000256" key="1">
    <source>
        <dbReference type="ARBA" id="ARBA00022603"/>
    </source>
</evidence>
<dbReference type="AlphaFoldDB" id="G2E380"/>
<dbReference type="InterPro" id="IPR007833">
    <property type="entry name" value="Capsule_polysaccharide_synth"/>
</dbReference>
<reference evidence="4 5" key="1">
    <citation type="submission" date="2011-06" db="EMBL/GenBank/DDBJ databases">
        <title>The draft genome of Thiorhodococcus drewsii AZ1.</title>
        <authorList>
            <consortium name="US DOE Joint Genome Institute (JGI-PGF)"/>
            <person name="Lucas S."/>
            <person name="Han J."/>
            <person name="Lapidus A."/>
            <person name="Cheng J.-F."/>
            <person name="Goodwin L."/>
            <person name="Pitluck S."/>
            <person name="Peters L."/>
            <person name="Land M.L."/>
            <person name="Hauser L."/>
            <person name="Vogl K."/>
            <person name="Liu Z."/>
            <person name="Imhoff J."/>
            <person name="Thiel V."/>
            <person name="Frigaard N.-U."/>
            <person name="Bryant D.A."/>
            <person name="Woyke T.J."/>
        </authorList>
    </citation>
    <scope>NUCLEOTIDE SEQUENCE [LARGE SCALE GENOMIC DNA]</scope>
    <source>
        <strain evidence="4 5">AZ1</strain>
    </source>
</reference>
<protein>
    <submittedName>
        <fullName evidence="4">Methyltransferase type 11</fullName>
    </submittedName>
</protein>
<dbReference type="GO" id="GO:0032259">
    <property type="term" value="P:methylation"/>
    <property type="evidence" value="ECO:0007669"/>
    <property type="project" value="UniProtKB-KW"/>
</dbReference>
<dbReference type="PANTHER" id="PTHR43464">
    <property type="entry name" value="METHYLTRANSFERASE"/>
    <property type="match status" value="1"/>
</dbReference>
<sequence length="1258" mass="143290">MSDSGLVWLDQFADLPFAQPFLAQWQEKKSAEPIWLAYEQALDSYLSLQKDMQFVADNYRRLQVCRDDLEKIYALGDVPVSTRLLLGRVYFQLGLYRSVVGCLEPLTQIELRPENAPSVLNWPFLPPLADYDHRSVAQGDISQWLNAALLETLELCSGGTSYIDTESHLPRLSRIKQNPNCSFFMETRLALCAMRLGKSISFGADSQFLHSDNPNHEVWRELSSRVSAANRKSNLLSRPLPTPPRVTTPLEFPIADLQYLPCRSNRSFVIDCDDGKILEVLPLGYTDYALFGRSSDQRWFVKIELEPHPLKRNNLLQEAEIIRELNRLGCISCPTLHGVGSVQSSTLVDVCRLPKGASETLPALLLPYLSSQPAVGLQDLLFTMEEQRKLGWFHADLKPDNIRLCPETQVCYLIDYDQAEPLEQPQIEMPLLDFLRWADDRVRAKYSRFKFNGLFNYFPGIRLEQDILSRLDQGRIDIGQTTLFRSAETTLNPSKIYHTIDLPNIVAHGERTLEARMRLMDLVRFFPGERVLDVGCNSGLLCAYLASRECEVKGIDLDPCVIRGAKMLSNIRGDGITFDCVDLDRAEELGSFDTVMLFSVLHHTQQVLRNAELIAKSCKRVIIECRLHEQGAKPVDGRWITTTAWSYEDVDHLIKGVSEFFPGFQLLNNHGQADRDRYVLELTRDGEAWSGSIFTEKERAKFIQVKEQPATISDEERQAKNKAENEALRLFLLHNTQRWAKIQPTRSDQCVIVELLVGHPGYFIANAVLAKYLQQIYGCNIKAILPNRKDVYMHALAESYGITDYYYEEDIGKLITKAQQLSMYEALQGSGSELRNALLELKVNDIRVGDLIYDMYLRNTGNVTVDRLDDQLLQSAISAIGYYQIYNSIYRANSVVATVVGHTVYTRFGILARVSVSHEVPVYAKKPSPLLVRKYTRPDELQENQRAVDAREFAYFWDVHHDHVVAKGKEHLSNQFNSNASSAGRSGMALWYSEAYEDSRKLYTRTEFCEAVGIDPKKPIVVLFSHTFPDAPHSFRSWLFDDYYQWLKQTLTHVIGIDRVNWVVKPHPDDKYYNSKVSAEMVYEAFASYSHIALAPADINNQSLFDFTHAIVTVTGTAGIEFASQGIPVILAGQAHYSGHGFTHEPKSLADYYQLLSDVADLSRLSPSVVDRVYALVAIQFYCMRVPCVYMPEMPLTPWESYDRTEVWLQASDRVARYEFGEDPFFQSVLVQVAVDAKHAIRYEYHVSGDFRPDFIAV</sequence>
<proteinExistence type="predicted"/>
<dbReference type="EMBL" id="AFWT01000018">
    <property type="protein sequence ID" value="EGV30542.1"/>
    <property type="molecule type" value="Genomic_DNA"/>
</dbReference>
<dbReference type="Pfam" id="PF13489">
    <property type="entry name" value="Methyltransf_23"/>
    <property type="match status" value="1"/>
</dbReference>
<dbReference type="Proteomes" id="UP000004200">
    <property type="component" value="Unassembled WGS sequence"/>
</dbReference>